<dbReference type="InterPro" id="IPR031790">
    <property type="entry name" value="Znf-NOSIP"/>
</dbReference>
<reference evidence="5 6" key="2">
    <citation type="submission" date="2018-11" db="EMBL/GenBank/DDBJ databases">
        <authorList>
            <consortium name="Pathogen Informatics"/>
        </authorList>
    </citation>
    <scope>NUCLEOTIDE SEQUENCE [LARGE SCALE GENOMIC DNA]</scope>
</reference>
<evidence type="ECO:0000313" key="6">
    <source>
        <dbReference type="Proteomes" id="UP000270296"/>
    </source>
</evidence>
<dbReference type="Proteomes" id="UP000270296">
    <property type="component" value="Unassembled WGS sequence"/>
</dbReference>
<dbReference type="InterPro" id="IPR013083">
    <property type="entry name" value="Znf_RING/FYVE/PHD"/>
</dbReference>
<organism evidence="7">
    <name type="scientific">Soboliphyme baturini</name>
    <dbReference type="NCBI Taxonomy" id="241478"/>
    <lineage>
        <taxon>Eukaryota</taxon>
        <taxon>Metazoa</taxon>
        <taxon>Ecdysozoa</taxon>
        <taxon>Nematoda</taxon>
        <taxon>Enoplea</taxon>
        <taxon>Dorylaimia</taxon>
        <taxon>Dioctophymatida</taxon>
        <taxon>Dioctophymatoidea</taxon>
        <taxon>Soboliphymatidae</taxon>
        <taxon>Soboliphyme</taxon>
    </lineage>
</organism>
<dbReference type="CDD" id="cd16661">
    <property type="entry name" value="RING-Ubox1_NOSIP"/>
    <property type="match status" value="1"/>
</dbReference>
<feature type="domain" description="Nitric oxide synthase-interacting protein zinc-finger" evidence="4">
    <location>
        <begin position="217"/>
        <end position="290"/>
    </location>
</feature>
<comment type="similarity">
    <text evidence="2">Belongs to the NOSIP family.</text>
</comment>
<dbReference type="Pfam" id="PF15906">
    <property type="entry name" value="zf-NOSIP"/>
    <property type="match status" value="1"/>
</dbReference>
<evidence type="ECO:0000259" key="4">
    <source>
        <dbReference type="Pfam" id="PF15906"/>
    </source>
</evidence>
<dbReference type="SUPFAM" id="SSF57850">
    <property type="entry name" value="RING/U-box"/>
    <property type="match status" value="1"/>
</dbReference>
<evidence type="ECO:0000256" key="3">
    <source>
        <dbReference type="ARBA" id="ARBA00023242"/>
    </source>
</evidence>
<evidence type="ECO:0000313" key="5">
    <source>
        <dbReference type="EMBL" id="VDP39986.1"/>
    </source>
</evidence>
<proteinExistence type="inferred from homology"/>
<sequence>MDRIICSSQSDEGIGVRDMETRRLLLADDLALFASCETDPQCYLEWYTAECNVTGMRVNVSRTKNLVLSCSPARCIFQINGEAVEQLEKIKYLRVVFTSNGKFFEEVDRRAGVAAGFLRELVRTTVTEALPTALKLSRAEFEDHAVGVQVDLDSHALLAYLLPAIRTLRGQSFDGLGTCCECLQKGKQRNYFLFRRPAEGPSGQPRKDVFVFVMTRHQKNATASTVYTYYERKKDQKASGYGTLEERLPKESVKSFNCCCLTLQPCVEPVVTPDGFLYEKEAILEYILRCKKENAKRMKAYENQQLRKQVKRENRHL</sequence>
<gene>
    <name evidence="5" type="ORF">SBAD_LOCUS11429</name>
</gene>
<keyword evidence="6" id="KW-1185">Reference proteome</keyword>
<dbReference type="EMBL" id="UZAM01015635">
    <property type="protein sequence ID" value="VDP39986.1"/>
    <property type="molecule type" value="Genomic_DNA"/>
</dbReference>
<evidence type="ECO:0000256" key="2">
    <source>
        <dbReference type="ARBA" id="ARBA00008126"/>
    </source>
</evidence>
<evidence type="ECO:0000256" key="1">
    <source>
        <dbReference type="ARBA" id="ARBA00004123"/>
    </source>
</evidence>
<comment type="subcellular location">
    <subcellularLocation>
        <location evidence="1">Nucleus</location>
    </subcellularLocation>
</comment>
<dbReference type="PANTHER" id="PTHR13063">
    <property type="entry name" value="ENOS INTERACTING PROTEIN"/>
    <property type="match status" value="1"/>
</dbReference>
<reference evidence="7" key="1">
    <citation type="submission" date="2016-06" db="UniProtKB">
        <authorList>
            <consortium name="WormBaseParasite"/>
        </authorList>
    </citation>
    <scope>IDENTIFICATION</scope>
</reference>
<dbReference type="OrthoDB" id="425681at2759"/>
<dbReference type="InterPro" id="IPR016818">
    <property type="entry name" value="NOSIP"/>
</dbReference>
<dbReference type="WBParaSite" id="SBAD_0001181501-mRNA-1">
    <property type="protein sequence ID" value="SBAD_0001181501-mRNA-1"/>
    <property type="gene ID" value="SBAD_0001181501"/>
</dbReference>
<dbReference type="AlphaFoldDB" id="A0A183J6D1"/>
<dbReference type="Gene3D" id="3.30.40.10">
    <property type="entry name" value="Zinc/RING finger domain, C3HC4 (zinc finger)"/>
    <property type="match status" value="1"/>
</dbReference>
<accession>A0A183J6D1</accession>
<protein>
    <submittedName>
        <fullName evidence="7">Zf-NOSIP domain-containing protein</fullName>
    </submittedName>
</protein>
<keyword evidence="3" id="KW-0539">Nucleus</keyword>
<evidence type="ECO:0000313" key="7">
    <source>
        <dbReference type="WBParaSite" id="SBAD_0001181501-mRNA-1"/>
    </source>
</evidence>
<name>A0A183J6D1_9BILA</name>
<dbReference type="PANTHER" id="PTHR13063:SF10">
    <property type="entry name" value="NITRIC OXIDE SYNTHASE-INTERACTING PROTEIN"/>
    <property type="match status" value="1"/>
</dbReference>
<dbReference type="GO" id="GO:0061630">
    <property type="term" value="F:ubiquitin protein ligase activity"/>
    <property type="evidence" value="ECO:0007669"/>
    <property type="project" value="InterPro"/>
</dbReference>
<dbReference type="GO" id="GO:0005634">
    <property type="term" value="C:nucleus"/>
    <property type="evidence" value="ECO:0007669"/>
    <property type="project" value="UniProtKB-SubCell"/>
</dbReference>